<keyword evidence="9 13" id="KW-1133">Transmembrane helix</keyword>
<dbReference type="Gene3D" id="1.10.510.10">
    <property type="entry name" value="Transferase(Phosphotransferase) domain 1"/>
    <property type="match status" value="1"/>
</dbReference>
<reference evidence="16" key="1">
    <citation type="journal article" date="2013" name="Nat. Biotechnol.">
        <title>Draft genome sequence of chickpea (Cicer arietinum) provides a resource for trait improvement.</title>
        <authorList>
            <person name="Varshney R.K."/>
            <person name="Song C."/>
            <person name="Saxena R.K."/>
            <person name="Azam S."/>
            <person name="Yu S."/>
            <person name="Sharpe A.G."/>
            <person name="Cannon S."/>
            <person name="Baek J."/>
            <person name="Rosen B.D."/>
            <person name="Tar'an B."/>
            <person name="Millan T."/>
            <person name="Zhang X."/>
            <person name="Ramsay L.D."/>
            <person name="Iwata A."/>
            <person name="Wang Y."/>
            <person name="Nelson W."/>
            <person name="Farmer A.D."/>
            <person name="Gaur P.M."/>
            <person name="Soderlund C."/>
            <person name="Penmetsa R.V."/>
            <person name="Xu C."/>
            <person name="Bharti A.K."/>
            <person name="He W."/>
            <person name="Winter P."/>
            <person name="Zhao S."/>
            <person name="Hane J.K."/>
            <person name="Carrasquilla-Garcia N."/>
            <person name="Condie J.A."/>
            <person name="Upadhyaya H.D."/>
            <person name="Luo M.C."/>
            <person name="Thudi M."/>
            <person name="Gowda C.L."/>
            <person name="Singh N.P."/>
            <person name="Lichtenzveig J."/>
            <person name="Gali K.K."/>
            <person name="Rubio J."/>
            <person name="Nadarajan N."/>
            <person name="Dolezel J."/>
            <person name="Bansal K.C."/>
            <person name="Xu X."/>
            <person name="Edwards D."/>
            <person name="Zhang G."/>
            <person name="Kahl G."/>
            <person name="Gil J."/>
            <person name="Singh K.B."/>
            <person name="Datta S.K."/>
            <person name="Jackson S.A."/>
            <person name="Wang J."/>
            <person name="Cook D.R."/>
        </authorList>
    </citation>
    <scope>NUCLEOTIDE SEQUENCE [LARGE SCALE GENOMIC DNA]</scope>
    <source>
        <strain evidence="16">cv. CDC Frontier</strain>
    </source>
</reference>
<dbReference type="PANTHER" id="PTHR48010:SF1">
    <property type="entry name" value="PROTEIN KINASE DOMAIN-CONTAINING PROTEIN"/>
    <property type="match status" value="1"/>
</dbReference>
<dbReference type="InterPro" id="IPR013210">
    <property type="entry name" value="LRR_N_plant-typ"/>
</dbReference>
<dbReference type="FunFam" id="3.30.200.20:FF:000307">
    <property type="entry name" value="pollen receptor-like kinase 1"/>
    <property type="match status" value="1"/>
</dbReference>
<dbReference type="FunFam" id="3.80.10.10:FF:000234">
    <property type="entry name" value="Probable inactive receptor kinase RLK902"/>
    <property type="match status" value="1"/>
</dbReference>
<evidence type="ECO:0000313" key="17">
    <source>
        <dbReference type="RefSeq" id="XP_004502605.1"/>
    </source>
</evidence>
<keyword evidence="10 13" id="KW-0472">Membrane</keyword>
<dbReference type="InterPro" id="IPR011009">
    <property type="entry name" value="Kinase-like_dom_sf"/>
</dbReference>
<accession>A0A1S3E7V1</accession>
<dbReference type="InterPro" id="IPR000719">
    <property type="entry name" value="Prot_kinase_dom"/>
</dbReference>
<feature type="region of interest" description="Disordered" evidence="12">
    <location>
        <begin position="596"/>
        <end position="621"/>
    </location>
</feature>
<proteinExistence type="predicted"/>
<dbReference type="Pfam" id="PF07714">
    <property type="entry name" value="PK_Tyr_Ser-Thr"/>
    <property type="match status" value="1"/>
</dbReference>
<evidence type="ECO:0000256" key="14">
    <source>
        <dbReference type="SAM" id="SignalP"/>
    </source>
</evidence>
<dbReference type="InterPro" id="IPR001611">
    <property type="entry name" value="Leu-rich_rpt"/>
</dbReference>
<dbReference type="OrthoDB" id="676979at2759"/>
<dbReference type="PROSITE" id="PS51450">
    <property type="entry name" value="LRR"/>
    <property type="match status" value="1"/>
</dbReference>
<evidence type="ECO:0000313" key="16">
    <source>
        <dbReference type="Proteomes" id="UP000087171"/>
    </source>
</evidence>
<dbReference type="eggNOG" id="ENOG502QTFK">
    <property type="taxonomic scope" value="Eukaryota"/>
</dbReference>
<dbReference type="SUPFAM" id="SSF56112">
    <property type="entry name" value="Protein kinase-like (PK-like)"/>
    <property type="match status" value="1"/>
</dbReference>
<dbReference type="KEGG" id="cam:101496979"/>
<reference evidence="17 18" key="2">
    <citation type="submission" date="2025-04" db="UniProtKB">
        <authorList>
            <consortium name="RefSeq"/>
        </authorList>
    </citation>
    <scope>IDENTIFICATION</scope>
    <source>
        <tissue evidence="17 18">Etiolated seedlings</tissue>
    </source>
</reference>
<evidence type="ECO:0000256" key="4">
    <source>
        <dbReference type="ARBA" id="ARBA00022692"/>
    </source>
</evidence>
<evidence type="ECO:0000256" key="8">
    <source>
        <dbReference type="ARBA" id="ARBA00022840"/>
    </source>
</evidence>
<name>A0A1S3E7V1_CICAR</name>
<keyword evidence="17 18" id="KW-0418">Kinase</keyword>
<evidence type="ECO:0000256" key="2">
    <source>
        <dbReference type="ARBA" id="ARBA00022553"/>
    </source>
</evidence>
<keyword evidence="3" id="KW-0433">Leucine-rich repeat</keyword>
<comment type="subcellular location">
    <subcellularLocation>
        <location evidence="1">Membrane</location>
    </subcellularLocation>
</comment>
<keyword evidence="16" id="KW-1185">Reference proteome</keyword>
<dbReference type="InterPro" id="IPR032675">
    <property type="entry name" value="LRR_dom_sf"/>
</dbReference>
<protein>
    <submittedName>
        <fullName evidence="17 18">Probable inactive receptor kinase At4g23740</fullName>
    </submittedName>
</protein>
<dbReference type="Proteomes" id="UP000087171">
    <property type="component" value="Chromosome Ca5"/>
</dbReference>
<keyword evidence="17 18" id="KW-0808">Transferase</keyword>
<feature type="compositionally biased region" description="Polar residues" evidence="12">
    <location>
        <begin position="603"/>
        <end position="621"/>
    </location>
</feature>
<keyword evidence="4 13" id="KW-0812">Transmembrane</keyword>
<evidence type="ECO:0000256" key="7">
    <source>
        <dbReference type="ARBA" id="ARBA00022741"/>
    </source>
</evidence>
<dbReference type="PROSITE" id="PS00107">
    <property type="entry name" value="PROTEIN_KINASE_ATP"/>
    <property type="match status" value="1"/>
</dbReference>
<evidence type="ECO:0000259" key="15">
    <source>
        <dbReference type="PROSITE" id="PS50011"/>
    </source>
</evidence>
<evidence type="ECO:0000256" key="3">
    <source>
        <dbReference type="ARBA" id="ARBA00022614"/>
    </source>
</evidence>
<dbReference type="STRING" id="3827.A0A1S3E7V1"/>
<dbReference type="Pfam" id="PF13855">
    <property type="entry name" value="LRR_8"/>
    <property type="match status" value="1"/>
</dbReference>
<evidence type="ECO:0000256" key="5">
    <source>
        <dbReference type="ARBA" id="ARBA00022729"/>
    </source>
</evidence>
<dbReference type="InterPro" id="IPR017441">
    <property type="entry name" value="Protein_kinase_ATP_BS"/>
</dbReference>
<dbReference type="PaxDb" id="3827-XP_004502605.1"/>
<dbReference type="GO" id="GO:0004672">
    <property type="term" value="F:protein kinase activity"/>
    <property type="evidence" value="ECO:0007669"/>
    <property type="project" value="InterPro"/>
</dbReference>
<keyword evidence="8 11" id="KW-0067">ATP-binding</keyword>
<dbReference type="FunFam" id="1.10.510.10:FF:000095">
    <property type="entry name" value="protein STRUBBELIG-RECEPTOR FAMILY 8"/>
    <property type="match status" value="1"/>
</dbReference>
<dbReference type="RefSeq" id="XP_004502605.1">
    <property type="nucleotide sequence ID" value="XM_004502548.3"/>
</dbReference>
<keyword evidence="2" id="KW-0597">Phosphoprotein</keyword>
<evidence type="ECO:0000256" key="9">
    <source>
        <dbReference type="ARBA" id="ARBA00022989"/>
    </source>
</evidence>
<dbReference type="AlphaFoldDB" id="A0A1S3E7V1"/>
<evidence type="ECO:0000256" key="6">
    <source>
        <dbReference type="ARBA" id="ARBA00022737"/>
    </source>
</evidence>
<dbReference type="GO" id="GO:0016020">
    <property type="term" value="C:membrane"/>
    <property type="evidence" value="ECO:0007669"/>
    <property type="project" value="UniProtKB-SubCell"/>
</dbReference>
<keyword evidence="17 18" id="KW-0675">Receptor</keyword>
<feature type="signal peptide" evidence="14">
    <location>
        <begin position="1"/>
        <end position="20"/>
    </location>
</feature>
<dbReference type="PANTHER" id="PTHR48010">
    <property type="entry name" value="OS05G0588300 PROTEIN"/>
    <property type="match status" value="1"/>
</dbReference>
<dbReference type="GO" id="GO:0005524">
    <property type="term" value="F:ATP binding"/>
    <property type="evidence" value="ECO:0007669"/>
    <property type="project" value="UniProtKB-UniRule"/>
</dbReference>
<dbReference type="GeneID" id="101496979"/>
<dbReference type="SUPFAM" id="SSF52058">
    <property type="entry name" value="L domain-like"/>
    <property type="match status" value="1"/>
</dbReference>
<dbReference type="PROSITE" id="PS50011">
    <property type="entry name" value="PROTEIN_KINASE_DOM"/>
    <property type="match status" value="1"/>
</dbReference>
<dbReference type="Pfam" id="PF00560">
    <property type="entry name" value="LRR_1"/>
    <property type="match status" value="3"/>
</dbReference>
<evidence type="ECO:0000256" key="11">
    <source>
        <dbReference type="PROSITE-ProRule" id="PRU10141"/>
    </source>
</evidence>
<evidence type="ECO:0000256" key="10">
    <source>
        <dbReference type="ARBA" id="ARBA00023136"/>
    </source>
</evidence>
<dbReference type="Gene3D" id="3.80.10.10">
    <property type="entry name" value="Ribonuclease Inhibitor"/>
    <property type="match status" value="2"/>
</dbReference>
<dbReference type="CDD" id="cd14066">
    <property type="entry name" value="STKc_IRAK"/>
    <property type="match status" value="1"/>
</dbReference>
<feature type="transmembrane region" description="Helical" evidence="13">
    <location>
        <begin position="250"/>
        <end position="278"/>
    </location>
</feature>
<sequence>MDNKMFLLFIFSAVLVSVEAEPVQDKQALLDFLNSMNHSPHLNWDENSSVCQTWRGVTCNTDESRVIAIRLPGAGLSGLIPPNTLTRLSALETVSLRSNGITGFFPDGFSELKNLTSLYLQSNKFFGPLPLDFSVWNNLTVVNLSNNSFNGSIPYSISNLTQLTSLVLANNSLSGVIPDIYIPSLQELNLANNKLNGVVPKSLLRFPSWAFSGNNLTSVTTVSSLSPAFPMKPPYNAIPSKKNKGLNETALLGIIIGVCSLGFAVIAGVMVLCCYDYAAGVVEPVMKSKKNEVSSKAESSGSREDKNKIVFFEDCKLAFDLEDLLRASAEILGKGNFGTTYKAALEDATTVVVKRLKEVSVGKREFQQQMEVVGKIKHDNVDTLRAYYYSKDEKLVVSDYYQQGSVSSMLHGQRREGRTSLDWDSRLKIAIGTSRGIAHIHTQQGGKLVHGNIKASNIFLNSQGYGCVSDIGLATLMSPIPSPGTRATGYRAPEVTDTRKATHSSDVYSFGVLLLELLTGKSPIYTTEGEQVVQLVRWVNSVVREEWTAEVFDVELLKYPNIEEEMVEMLQIGMACAARMPDQRPKMDEVVRMMEGIRRTENRPSSTESRSEASTPTIDAT</sequence>
<dbReference type="RefSeq" id="XP_012571885.1">
    <property type="nucleotide sequence ID" value="XM_012716431.2"/>
</dbReference>
<feature type="domain" description="Protein kinase" evidence="15">
    <location>
        <begin position="326"/>
        <end position="597"/>
    </location>
</feature>
<evidence type="ECO:0000313" key="18">
    <source>
        <dbReference type="RefSeq" id="XP_012571885.1"/>
    </source>
</evidence>
<evidence type="ECO:0000256" key="13">
    <source>
        <dbReference type="SAM" id="Phobius"/>
    </source>
</evidence>
<keyword evidence="5 14" id="KW-0732">Signal</keyword>
<dbReference type="InterPro" id="IPR001245">
    <property type="entry name" value="Ser-Thr/Tyr_kinase_cat_dom"/>
</dbReference>
<keyword evidence="6" id="KW-0677">Repeat</keyword>
<dbReference type="InterPro" id="IPR050994">
    <property type="entry name" value="At_inactive_RLKs"/>
</dbReference>
<dbReference type="Gene3D" id="3.30.200.20">
    <property type="entry name" value="Phosphorylase Kinase, domain 1"/>
    <property type="match status" value="1"/>
</dbReference>
<evidence type="ECO:0000256" key="12">
    <source>
        <dbReference type="SAM" id="MobiDB-lite"/>
    </source>
</evidence>
<dbReference type="Pfam" id="PF08263">
    <property type="entry name" value="LRRNT_2"/>
    <property type="match status" value="1"/>
</dbReference>
<gene>
    <name evidence="17 18" type="primary">LOC101496979</name>
</gene>
<feature type="binding site" evidence="11">
    <location>
        <position position="363"/>
    </location>
    <ligand>
        <name>ATP</name>
        <dbReference type="ChEBI" id="CHEBI:30616"/>
    </ligand>
</feature>
<feature type="chain" id="PRO_5010813706" evidence="14">
    <location>
        <begin position="21"/>
        <end position="621"/>
    </location>
</feature>
<evidence type="ECO:0000256" key="1">
    <source>
        <dbReference type="ARBA" id="ARBA00004370"/>
    </source>
</evidence>
<keyword evidence="7 11" id="KW-0547">Nucleotide-binding</keyword>
<organism evidence="16 18">
    <name type="scientific">Cicer arietinum</name>
    <name type="common">Chickpea</name>
    <name type="synonym">Garbanzo</name>
    <dbReference type="NCBI Taxonomy" id="3827"/>
    <lineage>
        <taxon>Eukaryota</taxon>
        <taxon>Viridiplantae</taxon>
        <taxon>Streptophyta</taxon>
        <taxon>Embryophyta</taxon>
        <taxon>Tracheophyta</taxon>
        <taxon>Spermatophyta</taxon>
        <taxon>Magnoliopsida</taxon>
        <taxon>eudicotyledons</taxon>
        <taxon>Gunneridae</taxon>
        <taxon>Pentapetalae</taxon>
        <taxon>rosids</taxon>
        <taxon>fabids</taxon>
        <taxon>Fabales</taxon>
        <taxon>Fabaceae</taxon>
        <taxon>Papilionoideae</taxon>
        <taxon>50 kb inversion clade</taxon>
        <taxon>NPAAA clade</taxon>
        <taxon>Hologalegina</taxon>
        <taxon>IRL clade</taxon>
        <taxon>Cicereae</taxon>
        <taxon>Cicer</taxon>
    </lineage>
</organism>